<dbReference type="SMART" id="SM00606">
    <property type="entry name" value="CBD_IV"/>
    <property type="match status" value="1"/>
</dbReference>
<dbReference type="Pfam" id="PF17851">
    <property type="entry name" value="GH43_C2"/>
    <property type="match status" value="1"/>
</dbReference>
<feature type="compositionally biased region" description="Basic and acidic residues" evidence="7">
    <location>
        <begin position="316"/>
        <end position="336"/>
    </location>
</feature>
<dbReference type="GO" id="GO:0030246">
    <property type="term" value="F:carbohydrate binding"/>
    <property type="evidence" value="ECO:0007669"/>
    <property type="project" value="InterPro"/>
</dbReference>
<evidence type="ECO:0000256" key="4">
    <source>
        <dbReference type="ARBA" id="ARBA00023295"/>
    </source>
</evidence>
<dbReference type="Pfam" id="PF04616">
    <property type="entry name" value="Glyco_hydro_43"/>
    <property type="match status" value="2"/>
</dbReference>
<dbReference type="KEGG" id="tco:Theco_2848"/>
<dbReference type="AlphaFoldDB" id="L0EGL9"/>
<dbReference type="InterPro" id="IPR005084">
    <property type="entry name" value="CBM6"/>
</dbReference>
<keyword evidence="10" id="KW-1185">Reference proteome</keyword>
<feature type="region of interest" description="Disordered" evidence="7">
    <location>
        <begin position="316"/>
        <end position="349"/>
    </location>
</feature>
<dbReference type="Pfam" id="PF03422">
    <property type="entry name" value="CBM_6"/>
    <property type="match status" value="1"/>
</dbReference>
<dbReference type="InterPro" id="IPR006710">
    <property type="entry name" value="Glyco_hydro_43"/>
</dbReference>
<evidence type="ECO:0000256" key="1">
    <source>
        <dbReference type="ARBA" id="ARBA00009865"/>
    </source>
</evidence>
<feature type="site" description="Important for catalytic activity, responsible for pKa modulation of the active site Glu and correct orientation of both the proton donor and substrate" evidence="6">
    <location>
        <position position="161"/>
    </location>
</feature>
<reference evidence="10" key="1">
    <citation type="submission" date="2012-01" db="EMBL/GenBank/DDBJ databases">
        <title>Complete sequence of chromosome of Thermobacillus composti KWC4.</title>
        <authorList>
            <person name="Lucas S."/>
            <person name="Han J."/>
            <person name="Lapidus A."/>
            <person name="Cheng J.-F."/>
            <person name="Goodwin L."/>
            <person name="Pitluck S."/>
            <person name="Peters L."/>
            <person name="Ovchinnikova G."/>
            <person name="Teshima H."/>
            <person name="Detter J.C."/>
            <person name="Han C."/>
            <person name="Tapia R."/>
            <person name="Land M."/>
            <person name="Hauser L."/>
            <person name="Kyrpides N."/>
            <person name="Ivanova N."/>
            <person name="Pagani I."/>
            <person name="Anderson I."/>
            <person name="Woyke T."/>
        </authorList>
    </citation>
    <scope>NUCLEOTIDE SEQUENCE [LARGE SCALE GENOMIC DNA]</scope>
    <source>
        <strain evidence="10">DSM 18247 / JCM 13945 / KWC4</strain>
    </source>
</reference>
<evidence type="ECO:0000313" key="9">
    <source>
        <dbReference type="EMBL" id="AGA58932.1"/>
    </source>
</evidence>
<dbReference type="InterPro" id="IPR013320">
    <property type="entry name" value="ConA-like_dom_sf"/>
</dbReference>
<dbReference type="InterPro" id="IPR008979">
    <property type="entry name" value="Galactose-bd-like_sf"/>
</dbReference>
<feature type="active site" description="Proton donor" evidence="5">
    <location>
        <position position="211"/>
    </location>
</feature>
<feature type="active site" description="Proton acceptor" evidence="5">
    <location>
        <position position="51"/>
    </location>
</feature>
<gene>
    <name evidence="9" type="ordered locus">Theco_2848</name>
</gene>
<keyword evidence="2" id="KW-0732">Signal</keyword>
<dbReference type="STRING" id="717605.Theco_2848"/>
<evidence type="ECO:0000256" key="2">
    <source>
        <dbReference type="ARBA" id="ARBA00022729"/>
    </source>
</evidence>
<protein>
    <submittedName>
        <fullName evidence="9">Beta-xylosidase</fullName>
    </submittedName>
</protein>
<evidence type="ECO:0000313" key="10">
    <source>
        <dbReference type="Proteomes" id="UP000010795"/>
    </source>
</evidence>
<sequence length="1166" mass="129082">MRKKSFFLWPTAVLVLAALFFLLLSLDSDSRHVDGPVEMASNPVIYADFPDPDVIRVGDTYYMVTTSMHMLPGSPIMRSTDLVNWEIVGYPYESIEDNDAYKLKGGLNAYGKGTWANSLKYHKGKFYVLTASLDTGKTYLFSTDDPAGTWERTEFGGYMHDPALFFDDDDKAYIIYGAENISIKELTPDYKAIRPSGLNKVILSSGKPGMEGAHAYKINGKYYLTFIWWEQGKIRRQYVYRSDRLDGPYEGKLVLSDTMGYKQSGVAQGGLVNTPDGRWYAMLFQDRDAVGRVPVLVPVRWEDGWPVYGDEEGRVPLEFEKPGRGRPAEPLTRSDEFDQESDAEDRPNGSKLGLHWQWNHLPDHTMWSLTERRGFLRLRTGHVADDLLQARNTLTQRSYGPRSSGWIAMDTGGMLDGDYAGLAAFQQEYGFIGVTREEGRRYIVMVEKGVEKARTELEQEQVYLKIDFDFVTDRAKFYYSLNGADWTEFGSELKMRYTIPHFMGYRFALFNFATRTAGGYVDIDYFRFSSDAEGTTTPAVPAAYLKEDAIELSGGKDAVYDVRLVMDEVPAGADVLQIRATVRIPELFEVVQVVPNRSNLTAGEVAWQSTEDGLQVLVENPDGSAVSFMNRDAGKTLLTIQLRLRKELTTRVNEEINVSRLEVVRADQRTETYDVSGAAAKASFTPPAEAVGKVPPNGNPLVAHKFGADPYALVYRDRVYLYMTGDVLEYDADGNVKENSYGSINKLSVISSDDLVNWTDHGYIHAAGPNGAAKWATQSWAPAIAHKVVDGEDKFFLYFANNASGIGVLTADSPTGPWRDPIGKPLITRATPGVRDVTWLFDPAVLIDDDGKAYIYFGGGIPEGKEAMPNTARVMQLGDDMISVVGEAVTIPAPYMFEDSGINKIGGKYYYTYCLNFAGGVRPPGSPPPGEIAYMVSDHPMGPWEYKGTILKNPGHFFGVGGNNHHVLFQFHGDWYIAYHAQTLAKAMGVAMGYRSTHLNRVFLDDDGAIREIIADLKGVEPVRHLDPFVRVEAETMAWSAGIAVEPADLEDASGSGSSSPNMAVTDIHNGDWTAVANVDFGSGASAFAATVSSGSGGGTIEVRLDRPDGKLIGTLEVPAGSGRDQWVEVTTDIAGAEGVHDVYFVFRGKLDDRMLFKFDSWRFSP</sequence>
<dbReference type="PANTHER" id="PTHR42812">
    <property type="entry name" value="BETA-XYLOSIDASE"/>
    <property type="match status" value="1"/>
</dbReference>
<dbReference type="InterPro" id="IPR041542">
    <property type="entry name" value="GH43_C2"/>
</dbReference>
<dbReference type="PANTHER" id="PTHR42812:SF12">
    <property type="entry name" value="BETA-XYLOSIDASE-RELATED"/>
    <property type="match status" value="1"/>
</dbReference>
<evidence type="ECO:0000256" key="6">
    <source>
        <dbReference type="PIRSR" id="PIRSR606710-2"/>
    </source>
</evidence>
<dbReference type="InterPro" id="IPR051795">
    <property type="entry name" value="Glycosyl_Hydrlase_43"/>
</dbReference>
<dbReference type="SUPFAM" id="SSF75005">
    <property type="entry name" value="Arabinanase/levansucrase/invertase"/>
    <property type="match status" value="2"/>
</dbReference>
<evidence type="ECO:0000256" key="5">
    <source>
        <dbReference type="PIRSR" id="PIRSR606710-1"/>
    </source>
</evidence>
<evidence type="ECO:0000256" key="3">
    <source>
        <dbReference type="ARBA" id="ARBA00022801"/>
    </source>
</evidence>
<evidence type="ECO:0000256" key="7">
    <source>
        <dbReference type="SAM" id="MobiDB-lite"/>
    </source>
</evidence>
<dbReference type="InterPro" id="IPR006584">
    <property type="entry name" value="Cellulose-bd_IV"/>
</dbReference>
<dbReference type="PROSITE" id="PS51175">
    <property type="entry name" value="CBM6"/>
    <property type="match status" value="1"/>
</dbReference>
<comment type="similarity">
    <text evidence="1">Belongs to the glycosyl hydrolase 43 family.</text>
</comment>
<keyword evidence="3" id="KW-0378">Hydrolase</keyword>
<evidence type="ECO:0000259" key="8">
    <source>
        <dbReference type="PROSITE" id="PS51175"/>
    </source>
</evidence>
<dbReference type="CDD" id="cd09001">
    <property type="entry name" value="GH43_FsAxh1-like"/>
    <property type="match status" value="1"/>
</dbReference>
<dbReference type="Gene3D" id="2.60.120.260">
    <property type="entry name" value="Galactose-binding domain-like"/>
    <property type="match status" value="1"/>
</dbReference>
<dbReference type="CDD" id="cd04084">
    <property type="entry name" value="CBM6_xylanase-like"/>
    <property type="match status" value="1"/>
</dbReference>
<feature type="domain" description="CBM6" evidence="8">
    <location>
        <begin position="1030"/>
        <end position="1165"/>
    </location>
</feature>
<dbReference type="Gene3D" id="2.115.10.20">
    <property type="entry name" value="Glycosyl hydrolase domain, family 43"/>
    <property type="match status" value="2"/>
</dbReference>
<dbReference type="Proteomes" id="UP000010795">
    <property type="component" value="Chromosome"/>
</dbReference>
<dbReference type="SUPFAM" id="SSF49899">
    <property type="entry name" value="Concanavalin A-like lectins/glucanases"/>
    <property type="match status" value="1"/>
</dbReference>
<dbReference type="RefSeq" id="WP_015255671.1">
    <property type="nucleotide sequence ID" value="NC_019897.1"/>
</dbReference>
<proteinExistence type="inferred from homology"/>
<dbReference type="CDD" id="cd09003">
    <property type="entry name" value="GH43_XynD-like"/>
    <property type="match status" value="1"/>
</dbReference>
<accession>L0EGL9</accession>
<dbReference type="InterPro" id="IPR023296">
    <property type="entry name" value="Glyco_hydro_beta-prop_sf"/>
</dbReference>
<dbReference type="eggNOG" id="COG3507">
    <property type="taxonomic scope" value="Bacteria"/>
</dbReference>
<name>L0EGL9_THECK</name>
<dbReference type="HOGENOM" id="CLU_002602_0_0_9"/>
<dbReference type="GO" id="GO:0005975">
    <property type="term" value="P:carbohydrate metabolic process"/>
    <property type="evidence" value="ECO:0007669"/>
    <property type="project" value="InterPro"/>
</dbReference>
<dbReference type="Gene3D" id="2.60.120.200">
    <property type="match status" value="1"/>
</dbReference>
<organism evidence="9 10">
    <name type="scientific">Thermobacillus composti (strain DSM 18247 / JCM 13945 / KWC4)</name>
    <dbReference type="NCBI Taxonomy" id="717605"/>
    <lineage>
        <taxon>Bacteria</taxon>
        <taxon>Bacillati</taxon>
        <taxon>Bacillota</taxon>
        <taxon>Bacilli</taxon>
        <taxon>Bacillales</taxon>
        <taxon>Paenibacillaceae</taxon>
        <taxon>Thermobacillus</taxon>
    </lineage>
</organism>
<keyword evidence="4" id="KW-0326">Glycosidase</keyword>
<dbReference type="SUPFAM" id="SSF49785">
    <property type="entry name" value="Galactose-binding domain-like"/>
    <property type="match status" value="1"/>
</dbReference>
<dbReference type="EMBL" id="CP003255">
    <property type="protein sequence ID" value="AGA58932.1"/>
    <property type="molecule type" value="Genomic_DNA"/>
</dbReference>
<dbReference type="GO" id="GO:0004553">
    <property type="term" value="F:hydrolase activity, hydrolyzing O-glycosyl compounds"/>
    <property type="evidence" value="ECO:0007669"/>
    <property type="project" value="InterPro"/>
</dbReference>